<dbReference type="GO" id="GO:0008908">
    <property type="term" value="F:isochorismatase activity"/>
    <property type="evidence" value="ECO:0007669"/>
    <property type="project" value="UniProtKB-EC"/>
</dbReference>
<dbReference type="SUPFAM" id="SSF52499">
    <property type="entry name" value="Isochorismatase-like hydrolases"/>
    <property type="match status" value="1"/>
</dbReference>
<comment type="caution">
    <text evidence="1">The sequence shown here is derived from an EMBL/GenBank/DDBJ whole genome shotgun (WGS) entry which is preliminary data.</text>
</comment>
<dbReference type="eggNOG" id="COG1335">
    <property type="taxonomic scope" value="Bacteria"/>
</dbReference>
<organism evidence="1 2">
    <name type="scientific">Photobacterium aphoticum</name>
    <dbReference type="NCBI Taxonomy" id="754436"/>
    <lineage>
        <taxon>Bacteria</taxon>
        <taxon>Pseudomonadati</taxon>
        <taxon>Pseudomonadota</taxon>
        <taxon>Gammaproteobacteria</taxon>
        <taxon>Vibrionales</taxon>
        <taxon>Vibrionaceae</taxon>
        <taxon>Photobacterium</taxon>
    </lineage>
</organism>
<protein>
    <submittedName>
        <fullName evidence="1">Isochorismatase</fullName>
        <ecNumber evidence="1">3.3.2.1</ecNumber>
    </submittedName>
</protein>
<gene>
    <name evidence="1" type="ORF">JCM19237_6025</name>
</gene>
<accession>A0A090R661</accession>
<dbReference type="InterPro" id="IPR036380">
    <property type="entry name" value="Isochorismatase-like_sf"/>
</dbReference>
<dbReference type="Proteomes" id="UP000029227">
    <property type="component" value="Unassembled WGS sequence"/>
</dbReference>
<evidence type="ECO:0000313" key="1">
    <source>
        <dbReference type="EMBL" id="GAL03132.1"/>
    </source>
</evidence>
<name>A0A090R661_9GAMM</name>
<dbReference type="EC" id="3.3.2.1" evidence="1"/>
<sequence>MLTPADTALVIVDVQGKLAQIMDEKEALFHHLATMVKGAKVLELPILW</sequence>
<reference evidence="1 2" key="1">
    <citation type="journal article" date="2014" name="Genome Announc.">
        <title>Draft Genome Sequences of Two Vibrionaceae Species, Vibrio ponticus C121 and Photobacterium aphoticum C119, Isolated as Coral Reef Microbiota.</title>
        <authorList>
            <person name="Al-saari N."/>
            <person name="Meirelles P.M."/>
            <person name="Mino S."/>
            <person name="Suda W."/>
            <person name="Oshima K."/>
            <person name="Hattori M."/>
            <person name="Ohkuma M."/>
            <person name="Thompson F.L."/>
            <person name="Gomez-Gil B."/>
            <person name="Sawabe T."/>
            <person name="Sawabe T."/>
        </authorList>
    </citation>
    <scope>NUCLEOTIDE SEQUENCE [LARGE SCALE GENOMIC DNA]</scope>
    <source>
        <strain evidence="1 2">JCM 19237</strain>
    </source>
</reference>
<dbReference type="EMBL" id="BBMN01000001">
    <property type="protein sequence ID" value="GAL03132.1"/>
    <property type="molecule type" value="Genomic_DNA"/>
</dbReference>
<dbReference type="Gene3D" id="3.40.50.850">
    <property type="entry name" value="Isochorismatase-like"/>
    <property type="match status" value="1"/>
</dbReference>
<dbReference type="STRING" id="754436.JCM19237_6025"/>
<keyword evidence="1" id="KW-0378">Hydrolase</keyword>
<dbReference type="AlphaFoldDB" id="A0A090R661"/>
<proteinExistence type="predicted"/>
<evidence type="ECO:0000313" key="2">
    <source>
        <dbReference type="Proteomes" id="UP000029227"/>
    </source>
</evidence>